<dbReference type="PANTHER" id="PTHR30469:SF38">
    <property type="entry name" value="HLYD FAMILY SECRETION PROTEIN"/>
    <property type="match status" value="1"/>
</dbReference>
<dbReference type="AlphaFoldDB" id="A0AAJ1BJN1"/>
<keyword evidence="3" id="KW-0732">Signal</keyword>
<feature type="signal peptide" evidence="3">
    <location>
        <begin position="1"/>
        <end position="20"/>
    </location>
</feature>
<evidence type="ECO:0000259" key="5">
    <source>
        <dbReference type="Pfam" id="PF25989"/>
    </source>
</evidence>
<evidence type="ECO:0000259" key="4">
    <source>
        <dbReference type="Pfam" id="PF25973"/>
    </source>
</evidence>
<dbReference type="PANTHER" id="PTHR30469">
    <property type="entry name" value="MULTIDRUG RESISTANCE PROTEIN MDTA"/>
    <property type="match status" value="1"/>
</dbReference>
<name>A0AAJ1BJN1_9GAMM</name>
<dbReference type="InterPro" id="IPR058637">
    <property type="entry name" value="YknX-like_C"/>
</dbReference>
<sequence>MKPAILTGLLLGLALSSAHGADERTVGVASVEQRPLSPKLMVVGTVHSRSIAELTPGVSGKLEWVMEPGIRVNSGETVARLEDTQLKLQLAEQQALVEREQITLSRLERNLERLERLAGSQSISRTELDDTRSDRDLAKSNLTLAKVRLDIIRDNLSRTQLKAPFNGIVIARQHQAGEDIGPAEPVLTITDPDHLELRLHAPLKHSRRVNVGNDLRVYHSQGEFSARIRSLIPVSDVRSQTFEARLDLPDEMAQIINIGELVSMALPIAPATLTTLVPRDALVLRSSGAAVFRVSSEQTAERIPVTLGDGEGPWIAVEGELSPGDQVVVRGAETLSDGMKLSIRPGKSQAIAAVK</sequence>
<feature type="coiled-coil region" evidence="2">
    <location>
        <begin position="81"/>
        <end position="124"/>
    </location>
</feature>
<comment type="similarity">
    <text evidence="1">Belongs to the membrane fusion protein (MFP) (TC 8.A.1) family.</text>
</comment>
<dbReference type="RefSeq" id="WP_240592121.1">
    <property type="nucleotide sequence ID" value="NZ_JAKUDL010000007.1"/>
</dbReference>
<feature type="domain" description="YknX-like C-terminal permuted SH3-like" evidence="5">
    <location>
        <begin position="277"/>
        <end position="341"/>
    </location>
</feature>
<keyword evidence="2" id="KW-0175">Coiled coil</keyword>
<dbReference type="Proteomes" id="UP001297581">
    <property type="component" value="Unassembled WGS sequence"/>
</dbReference>
<evidence type="ECO:0000313" key="7">
    <source>
        <dbReference type="Proteomes" id="UP001297581"/>
    </source>
</evidence>
<dbReference type="GO" id="GO:1990281">
    <property type="term" value="C:efflux pump complex"/>
    <property type="evidence" value="ECO:0007669"/>
    <property type="project" value="TreeGrafter"/>
</dbReference>
<dbReference type="Gene3D" id="1.10.287.470">
    <property type="entry name" value="Helix hairpin bin"/>
    <property type="match status" value="1"/>
</dbReference>
<dbReference type="InterPro" id="IPR006143">
    <property type="entry name" value="RND_pump_MFP"/>
</dbReference>
<reference evidence="6 7" key="1">
    <citation type="submission" date="2022-02" db="EMBL/GenBank/DDBJ databases">
        <title>The genome sequence of Shewanella sp. 3B26.</title>
        <authorList>
            <person name="Du J."/>
        </authorList>
    </citation>
    <scope>NUCLEOTIDE SEQUENCE [LARGE SCALE GENOMIC DNA]</scope>
    <source>
        <strain evidence="6 7">3B26</strain>
    </source>
</reference>
<dbReference type="Pfam" id="PF25973">
    <property type="entry name" value="BSH_CzcB"/>
    <property type="match status" value="1"/>
</dbReference>
<dbReference type="NCBIfam" id="TIGR01730">
    <property type="entry name" value="RND_mfp"/>
    <property type="match status" value="1"/>
</dbReference>
<organism evidence="6 7">
    <name type="scientific">Shewanella zhuhaiensis</name>
    <dbReference type="NCBI Taxonomy" id="2919576"/>
    <lineage>
        <taxon>Bacteria</taxon>
        <taxon>Pseudomonadati</taxon>
        <taxon>Pseudomonadota</taxon>
        <taxon>Gammaproteobacteria</taxon>
        <taxon>Alteromonadales</taxon>
        <taxon>Shewanellaceae</taxon>
        <taxon>Shewanella</taxon>
    </lineage>
</organism>
<accession>A0AAJ1BJN1</accession>
<dbReference type="EMBL" id="JAKUDL010000007">
    <property type="protein sequence ID" value="MCH4296025.1"/>
    <property type="molecule type" value="Genomic_DNA"/>
</dbReference>
<dbReference type="Gene3D" id="2.40.30.170">
    <property type="match status" value="1"/>
</dbReference>
<comment type="caution">
    <text evidence="6">The sequence shown here is derived from an EMBL/GenBank/DDBJ whole genome shotgun (WGS) entry which is preliminary data.</text>
</comment>
<gene>
    <name evidence="6" type="ORF">MJ923_17085</name>
</gene>
<dbReference type="Gene3D" id="2.40.50.100">
    <property type="match status" value="1"/>
</dbReference>
<evidence type="ECO:0000256" key="2">
    <source>
        <dbReference type="SAM" id="Coils"/>
    </source>
</evidence>
<evidence type="ECO:0000256" key="1">
    <source>
        <dbReference type="ARBA" id="ARBA00009477"/>
    </source>
</evidence>
<dbReference type="InterPro" id="IPR058647">
    <property type="entry name" value="BSH_CzcB-like"/>
</dbReference>
<dbReference type="SUPFAM" id="SSF111369">
    <property type="entry name" value="HlyD-like secretion proteins"/>
    <property type="match status" value="1"/>
</dbReference>
<evidence type="ECO:0000313" key="6">
    <source>
        <dbReference type="EMBL" id="MCH4296025.1"/>
    </source>
</evidence>
<dbReference type="Gene3D" id="2.40.420.20">
    <property type="match status" value="1"/>
</dbReference>
<proteinExistence type="inferred from homology"/>
<dbReference type="Pfam" id="PF25989">
    <property type="entry name" value="YknX_C"/>
    <property type="match status" value="1"/>
</dbReference>
<protein>
    <submittedName>
        <fullName evidence="6">Efflux RND transporter periplasmic adaptor subunit</fullName>
    </submittedName>
</protein>
<evidence type="ECO:0000256" key="3">
    <source>
        <dbReference type="SAM" id="SignalP"/>
    </source>
</evidence>
<dbReference type="GO" id="GO:0015562">
    <property type="term" value="F:efflux transmembrane transporter activity"/>
    <property type="evidence" value="ECO:0007669"/>
    <property type="project" value="TreeGrafter"/>
</dbReference>
<feature type="domain" description="CzcB-like barrel-sandwich hybrid" evidence="4">
    <location>
        <begin position="51"/>
        <end position="191"/>
    </location>
</feature>
<feature type="chain" id="PRO_5042581361" evidence="3">
    <location>
        <begin position="21"/>
        <end position="355"/>
    </location>
</feature>
<keyword evidence="7" id="KW-1185">Reference proteome</keyword>